<dbReference type="InterPro" id="IPR036318">
    <property type="entry name" value="FAD-bd_PCMH-like_sf"/>
</dbReference>
<dbReference type="SUPFAM" id="SSF56176">
    <property type="entry name" value="FAD-binding/transporter-associated domain-like"/>
    <property type="match status" value="1"/>
</dbReference>
<dbReference type="InterPro" id="IPR016166">
    <property type="entry name" value="FAD-bd_PCMH"/>
</dbReference>
<dbReference type="EMBL" id="MCFJ01000004">
    <property type="protein sequence ID" value="ORY67015.1"/>
    <property type="molecule type" value="Genomic_DNA"/>
</dbReference>
<protein>
    <recommendedName>
        <fullName evidence="3">FAD-binding PCMH-type domain-containing protein</fullName>
    </recommendedName>
</protein>
<dbReference type="InterPro" id="IPR012951">
    <property type="entry name" value="BBE"/>
</dbReference>
<dbReference type="GeneID" id="63778882"/>
<dbReference type="GO" id="GO:0016491">
    <property type="term" value="F:oxidoreductase activity"/>
    <property type="evidence" value="ECO:0007669"/>
    <property type="project" value="UniProtKB-KW"/>
</dbReference>
<gene>
    <name evidence="4" type="ORF">BCR38DRAFT_464340</name>
</gene>
<dbReference type="PROSITE" id="PS51387">
    <property type="entry name" value="FAD_PCMH"/>
    <property type="match status" value="1"/>
</dbReference>
<dbReference type="PANTHER" id="PTHR13878">
    <property type="entry name" value="GULONOLACTONE OXIDASE"/>
    <property type="match status" value="1"/>
</dbReference>
<evidence type="ECO:0000256" key="1">
    <source>
        <dbReference type="ARBA" id="ARBA00005466"/>
    </source>
</evidence>
<reference evidence="4 5" key="1">
    <citation type="submission" date="2016-07" db="EMBL/GenBank/DDBJ databases">
        <title>Pervasive Adenine N6-methylation of Active Genes in Fungi.</title>
        <authorList>
            <consortium name="DOE Joint Genome Institute"/>
            <person name="Mondo S.J."/>
            <person name="Dannebaum R.O."/>
            <person name="Kuo R.C."/>
            <person name="Labutti K."/>
            <person name="Haridas S."/>
            <person name="Kuo A."/>
            <person name="Salamov A."/>
            <person name="Ahrendt S.R."/>
            <person name="Lipzen A."/>
            <person name="Sullivan W."/>
            <person name="Andreopoulos W.B."/>
            <person name="Clum A."/>
            <person name="Lindquist E."/>
            <person name="Daum C."/>
            <person name="Ramamoorthy G.K."/>
            <person name="Gryganskyi A."/>
            <person name="Culley D."/>
            <person name="Magnuson J.K."/>
            <person name="James T.Y."/>
            <person name="O'Malley M.A."/>
            <person name="Stajich J.E."/>
            <person name="Spatafora J.W."/>
            <person name="Visel A."/>
            <person name="Grigoriev I.V."/>
        </authorList>
    </citation>
    <scope>NUCLEOTIDE SEQUENCE [LARGE SCALE GENOMIC DNA]</scope>
    <source>
        <strain evidence="4 5">CBS 129021</strain>
    </source>
</reference>
<dbReference type="Gene3D" id="3.30.465.10">
    <property type="match status" value="2"/>
</dbReference>
<feature type="domain" description="FAD-binding PCMH-type" evidence="3">
    <location>
        <begin position="110"/>
        <end position="290"/>
    </location>
</feature>
<dbReference type="Pfam" id="PF08031">
    <property type="entry name" value="BBE"/>
    <property type="match status" value="1"/>
</dbReference>
<dbReference type="OrthoDB" id="9983560at2759"/>
<comment type="similarity">
    <text evidence="1">Belongs to the oxygen-dependent FAD-linked oxidoreductase family.</text>
</comment>
<dbReference type="Proteomes" id="UP000193689">
    <property type="component" value="Unassembled WGS sequence"/>
</dbReference>
<sequence length="564" mass="60082">MVPSCMHGSSRCTDSPPIAIADGSYETCWPSSATWASFNQTLRGRLVATVPLASVCHNSSFGTNDAAACAQLRSVWDYPTTHIDTSSSPMAPFFANMSCDPFTPSTSQCVIGAYVQYAVNATSAAHYQLTLAFAKQHNIRLVIRNTGHDYLGKSTGAGALALWTHHLRDIAVLGSYESPLYRGKAMKFGAGVLNWEAQEVAHAHGLVVVGGNGRTVGVAGGYTQGGGHGPLVSTLGLAADQVLEWEVVTGLWECVSATPTQNADLYWALSGGGGGTYAAVLSLTVKAYPDIKTAAANLTFTSEGVSTRAFYGVVQTFLLSLPAITDSGAVSIWLLAPGFFQVQPTVAPGMTADKLQALLQPTLDALQDNEIPYDYFVADFPTYLDSFYAMNPAPNITQYNIGSRLLPNSLLSSNISAASLVDALAFILDNDGVVSGLSVNVSRIPDVPNAVNPAWRQTIISAVVGIPYNDTSLQANIAGQRQITDGLIPKLDALIPDSGGGGVAAYLNEADFRETDFQRVFYGENYPRLLEIKHKYDPLGIFWATTAVGSEGWRIQEDGRLCRA</sequence>
<proteinExistence type="inferred from homology"/>
<evidence type="ECO:0000256" key="2">
    <source>
        <dbReference type="ARBA" id="ARBA00023002"/>
    </source>
</evidence>
<dbReference type="PANTHER" id="PTHR13878:SF91">
    <property type="entry name" value="FAD BINDING DOMAIN PROTEIN (AFU_ORTHOLOGUE AFUA_6G12070)-RELATED"/>
    <property type="match status" value="1"/>
</dbReference>
<dbReference type="GO" id="GO:0071949">
    <property type="term" value="F:FAD binding"/>
    <property type="evidence" value="ECO:0007669"/>
    <property type="project" value="InterPro"/>
</dbReference>
<dbReference type="AlphaFoldDB" id="A0A1Y2E838"/>
<dbReference type="STRING" id="1141098.A0A1Y2E838"/>
<accession>A0A1Y2E838</accession>
<evidence type="ECO:0000259" key="3">
    <source>
        <dbReference type="PROSITE" id="PS51387"/>
    </source>
</evidence>
<dbReference type="InParanoid" id="A0A1Y2E838"/>
<evidence type="ECO:0000313" key="4">
    <source>
        <dbReference type="EMBL" id="ORY67015.1"/>
    </source>
</evidence>
<dbReference type="InterPro" id="IPR016169">
    <property type="entry name" value="FAD-bd_PCMH_sub2"/>
</dbReference>
<name>A0A1Y2E838_9PEZI</name>
<comment type="caution">
    <text evidence="4">The sequence shown here is derived from an EMBL/GenBank/DDBJ whole genome shotgun (WGS) entry which is preliminary data.</text>
</comment>
<dbReference type="RefSeq" id="XP_040717639.1">
    <property type="nucleotide sequence ID" value="XM_040862670.1"/>
</dbReference>
<organism evidence="4 5">
    <name type="scientific">Pseudomassariella vexata</name>
    <dbReference type="NCBI Taxonomy" id="1141098"/>
    <lineage>
        <taxon>Eukaryota</taxon>
        <taxon>Fungi</taxon>
        <taxon>Dikarya</taxon>
        <taxon>Ascomycota</taxon>
        <taxon>Pezizomycotina</taxon>
        <taxon>Sordariomycetes</taxon>
        <taxon>Xylariomycetidae</taxon>
        <taxon>Amphisphaeriales</taxon>
        <taxon>Pseudomassariaceae</taxon>
        <taxon>Pseudomassariella</taxon>
    </lineage>
</organism>
<dbReference type="Pfam" id="PF01565">
    <property type="entry name" value="FAD_binding_4"/>
    <property type="match status" value="1"/>
</dbReference>
<keyword evidence="2" id="KW-0560">Oxidoreductase</keyword>
<evidence type="ECO:0000313" key="5">
    <source>
        <dbReference type="Proteomes" id="UP000193689"/>
    </source>
</evidence>
<dbReference type="InterPro" id="IPR050432">
    <property type="entry name" value="FAD-linked_Oxidoreductases_BP"/>
</dbReference>
<dbReference type="InterPro" id="IPR006094">
    <property type="entry name" value="Oxid_FAD_bind_N"/>
</dbReference>
<keyword evidence="5" id="KW-1185">Reference proteome</keyword>